<keyword evidence="5" id="KW-1185">Reference proteome</keyword>
<dbReference type="AlphaFoldDB" id="A0A934U062"/>
<evidence type="ECO:0000313" key="5">
    <source>
        <dbReference type="Proteomes" id="UP000630528"/>
    </source>
</evidence>
<evidence type="ECO:0000256" key="1">
    <source>
        <dbReference type="ARBA" id="ARBA00023012"/>
    </source>
</evidence>
<evidence type="ECO:0000256" key="2">
    <source>
        <dbReference type="PROSITE-ProRule" id="PRU00110"/>
    </source>
</evidence>
<reference evidence="4" key="2">
    <citation type="submission" date="2021-01" db="EMBL/GenBank/DDBJ databases">
        <authorList>
            <person name="Kang M."/>
        </authorList>
    </citation>
    <scope>NUCLEOTIDE SEQUENCE</scope>
    <source>
        <strain evidence="4">KACC 17527</strain>
    </source>
</reference>
<protein>
    <submittedName>
        <fullName evidence="4">Hpt domain-containing protein</fullName>
    </submittedName>
</protein>
<evidence type="ECO:0000259" key="3">
    <source>
        <dbReference type="PROSITE" id="PS50894"/>
    </source>
</evidence>
<name>A0A934U062_9BURK</name>
<accession>A0A934U062</accession>
<dbReference type="Proteomes" id="UP000630528">
    <property type="component" value="Unassembled WGS sequence"/>
</dbReference>
<keyword evidence="1" id="KW-0902">Two-component regulatory system</keyword>
<dbReference type="InterPro" id="IPR008207">
    <property type="entry name" value="Sig_transdc_His_kin_Hpt_dom"/>
</dbReference>
<proteinExistence type="predicted"/>
<gene>
    <name evidence="4" type="ORF">JJB11_24935</name>
</gene>
<sequence>MLHRLAGSAGTFGLPALGEACRAIELQLDDLLHCTNGRPAARPCAAAA</sequence>
<dbReference type="EMBL" id="JAEPWM010000018">
    <property type="protein sequence ID" value="MBK6009357.1"/>
    <property type="molecule type" value="Genomic_DNA"/>
</dbReference>
<reference evidence="4" key="1">
    <citation type="journal article" date="2012" name="J. Microbiol. Biotechnol.">
        <title>Ramlibacter ginsenosidimutans sp. nov., with ginsenoside-converting activity.</title>
        <authorList>
            <person name="Wang L."/>
            <person name="An D.S."/>
            <person name="Kim S.G."/>
            <person name="Jin F.X."/>
            <person name="Kim S.C."/>
            <person name="Lee S.T."/>
            <person name="Im W.T."/>
        </authorList>
    </citation>
    <scope>NUCLEOTIDE SEQUENCE</scope>
    <source>
        <strain evidence="4">KACC 17527</strain>
    </source>
</reference>
<dbReference type="Pfam" id="PF01627">
    <property type="entry name" value="Hpt"/>
    <property type="match status" value="1"/>
</dbReference>
<dbReference type="InterPro" id="IPR036641">
    <property type="entry name" value="HPT_dom_sf"/>
</dbReference>
<feature type="modified residue" description="Phosphohistidine" evidence="2">
    <location>
        <position position="3"/>
    </location>
</feature>
<dbReference type="Gene3D" id="1.20.120.160">
    <property type="entry name" value="HPT domain"/>
    <property type="match status" value="1"/>
</dbReference>
<keyword evidence="2" id="KW-0597">Phosphoprotein</keyword>
<comment type="caution">
    <text evidence="4">The sequence shown here is derived from an EMBL/GenBank/DDBJ whole genome shotgun (WGS) entry which is preliminary data.</text>
</comment>
<evidence type="ECO:0000313" key="4">
    <source>
        <dbReference type="EMBL" id="MBK6009357.1"/>
    </source>
</evidence>
<dbReference type="GO" id="GO:0004672">
    <property type="term" value="F:protein kinase activity"/>
    <property type="evidence" value="ECO:0007669"/>
    <property type="project" value="UniProtKB-ARBA"/>
</dbReference>
<dbReference type="GO" id="GO:0000160">
    <property type="term" value="P:phosphorelay signal transduction system"/>
    <property type="evidence" value="ECO:0007669"/>
    <property type="project" value="UniProtKB-KW"/>
</dbReference>
<dbReference type="SUPFAM" id="SSF47226">
    <property type="entry name" value="Histidine-containing phosphotransfer domain, HPT domain"/>
    <property type="match status" value="1"/>
</dbReference>
<organism evidence="4 5">
    <name type="scientific">Ramlibacter ginsenosidimutans</name>
    <dbReference type="NCBI Taxonomy" id="502333"/>
    <lineage>
        <taxon>Bacteria</taxon>
        <taxon>Pseudomonadati</taxon>
        <taxon>Pseudomonadota</taxon>
        <taxon>Betaproteobacteria</taxon>
        <taxon>Burkholderiales</taxon>
        <taxon>Comamonadaceae</taxon>
        <taxon>Ramlibacter</taxon>
    </lineage>
</organism>
<dbReference type="PROSITE" id="PS50894">
    <property type="entry name" value="HPT"/>
    <property type="match status" value="1"/>
</dbReference>
<feature type="domain" description="HPt" evidence="3">
    <location>
        <begin position="1"/>
        <end position="48"/>
    </location>
</feature>